<name>A0A7V2AWG3_UNCEI</name>
<dbReference type="EMBL" id="DSEC01000627">
    <property type="protein sequence ID" value="HER44533.1"/>
    <property type="molecule type" value="Genomic_DNA"/>
</dbReference>
<reference evidence="1" key="1">
    <citation type="journal article" date="2020" name="mSystems">
        <title>Genome- and Community-Level Interaction Insights into Carbon Utilization and Element Cycling Functions of Hydrothermarchaeota in Hydrothermal Sediment.</title>
        <authorList>
            <person name="Zhou Z."/>
            <person name="Liu Y."/>
            <person name="Xu W."/>
            <person name="Pan J."/>
            <person name="Luo Z.H."/>
            <person name="Li M."/>
        </authorList>
    </citation>
    <scope>NUCLEOTIDE SEQUENCE [LARGE SCALE GENOMIC DNA]</scope>
    <source>
        <strain evidence="1">SpSt-1233</strain>
    </source>
</reference>
<dbReference type="AlphaFoldDB" id="A0A7V2AWG3"/>
<proteinExistence type="predicted"/>
<evidence type="ECO:0000313" key="1">
    <source>
        <dbReference type="EMBL" id="HER44533.1"/>
    </source>
</evidence>
<feature type="non-terminal residue" evidence="1">
    <location>
        <position position="174"/>
    </location>
</feature>
<comment type="caution">
    <text evidence="1">The sequence shown here is derived from an EMBL/GenBank/DDBJ whole genome shotgun (WGS) entry which is preliminary data.</text>
</comment>
<organism evidence="1">
    <name type="scientific">Eiseniibacteriota bacterium</name>
    <dbReference type="NCBI Taxonomy" id="2212470"/>
    <lineage>
        <taxon>Bacteria</taxon>
        <taxon>Candidatus Eiseniibacteriota</taxon>
    </lineage>
</organism>
<gene>
    <name evidence="1" type="ORF">ENO08_08755</name>
</gene>
<protein>
    <submittedName>
        <fullName evidence="1">Uncharacterized protein</fullName>
    </submittedName>
</protein>
<accession>A0A7V2AWG3</accession>
<sequence>MMLRLQVPYHKVLLQPKDLDLDEFDALLRHCLEASCTYPVIIEVYNMQAQYLLFAREGQLYWAALDRGNGFGAVPFRRFFSDLGTLQFPQIVVYYADLVLYHSLLACLQKKPELKANSTLVDLDELLDRIEQRGDSAVVSARQPGNLILIRYHEGRPIACYHGPSGKPEEGTDI</sequence>
<dbReference type="Proteomes" id="UP000886069">
    <property type="component" value="Unassembled WGS sequence"/>
</dbReference>